<dbReference type="NCBIfam" id="TIGR02684">
    <property type="entry name" value="dnstrm_HI1420"/>
    <property type="match status" value="1"/>
</dbReference>
<dbReference type="PANTHER" id="PTHR40275:SF1">
    <property type="entry name" value="SSL7038 PROTEIN"/>
    <property type="match status" value="1"/>
</dbReference>
<accession>A0A484HH49</accession>
<sequence length="122" mass="13783">MGNYRELVTEKMKDPGEAAEYLRRSLDEYFRDGNTEAFLMALRTVAEARGGITKLSKHTELNRQTLYRTLSKKGNPKINTLRSILHSLGFRLSIESASDPRRSGHFEETAAHGERSGIDAIQ</sequence>
<reference evidence="2" key="1">
    <citation type="submission" date="2019-01" db="EMBL/GenBank/DDBJ databases">
        <authorList>
            <consortium name="Genoscope - CEA"/>
            <person name="William W."/>
        </authorList>
    </citation>
    <scope>NUCLEOTIDE SEQUENCE</scope>
    <source>
        <strain evidence="2">CR-1</strain>
    </source>
</reference>
<feature type="compositionally biased region" description="Basic and acidic residues" evidence="1">
    <location>
        <begin position="98"/>
        <end position="122"/>
    </location>
</feature>
<dbReference type="SUPFAM" id="SSF47413">
    <property type="entry name" value="lambda repressor-like DNA-binding domains"/>
    <property type="match status" value="1"/>
</dbReference>
<evidence type="ECO:0008006" key="3">
    <source>
        <dbReference type="Google" id="ProtNLM"/>
    </source>
</evidence>
<dbReference type="InterPro" id="IPR014057">
    <property type="entry name" value="HI1420"/>
</dbReference>
<gene>
    <name evidence="2" type="ORF">EPICR_40134</name>
</gene>
<dbReference type="PANTHER" id="PTHR40275">
    <property type="entry name" value="SSL7038 PROTEIN"/>
    <property type="match status" value="1"/>
</dbReference>
<dbReference type="InterPro" id="IPR010982">
    <property type="entry name" value="Lambda_DNA-bd_dom_sf"/>
</dbReference>
<proteinExistence type="predicted"/>
<name>A0A484HH49_9BACT</name>
<dbReference type="GO" id="GO:0003677">
    <property type="term" value="F:DNA binding"/>
    <property type="evidence" value="ECO:0007669"/>
    <property type="project" value="InterPro"/>
</dbReference>
<dbReference type="AlphaFoldDB" id="A0A484HH49"/>
<organism evidence="2">
    <name type="scientific">uncultured Desulfobacteraceae bacterium</name>
    <dbReference type="NCBI Taxonomy" id="218296"/>
    <lineage>
        <taxon>Bacteria</taxon>
        <taxon>Pseudomonadati</taxon>
        <taxon>Thermodesulfobacteriota</taxon>
        <taxon>Desulfobacteria</taxon>
        <taxon>Desulfobacterales</taxon>
        <taxon>Desulfobacteraceae</taxon>
        <taxon>environmental samples</taxon>
    </lineage>
</organism>
<evidence type="ECO:0000313" key="2">
    <source>
        <dbReference type="EMBL" id="VEN74552.1"/>
    </source>
</evidence>
<evidence type="ECO:0000256" key="1">
    <source>
        <dbReference type="SAM" id="MobiDB-lite"/>
    </source>
</evidence>
<dbReference type="EMBL" id="CAACVI010000034">
    <property type="protein sequence ID" value="VEN74552.1"/>
    <property type="molecule type" value="Genomic_DNA"/>
</dbReference>
<dbReference type="Pfam" id="PF21716">
    <property type="entry name" value="dnstrm_HI1420"/>
    <property type="match status" value="1"/>
</dbReference>
<feature type="region of interest" description="Disordered" evidence="1">
    <location>
        <begin position="97"/>
        <end position="122"/>
    </location>
</feature>
<protein>
    <recommendedName>
        <fullName evidence="3">Addiction module antidote protein</fullName>
    </recommendedName>
</protein>